<dbReference type="EMBL" id="LR798199">
    <property type="protein sequence ID" value="CAB5155835.1"/>
    <property type="molecule type" value="Genomic_DNA"/>
</dbReference>
<evidence type="ECO:0000313" key="1">
    <source>
        <dbReference type="EMBL" id="CAB5155835.1"/>
    </source>
</evidence>
<accession>A0A6J7W6M8</accession>
<reference evidence="1" key="1">
    <citation type="submission" date="2020-05" db="EMBL/GenBank/DDBJ databases">
        <authorList>
            <person name="Chiriac C."/>
            <person name="Salcher M."/>
            <person name="Ghai R."/>
            <person name="Kavagutti S V."/>
        </authorList>
    </citation>
    <scope>NUCLEOTIDE SEQUENCE</scope>
</reference>
<gene>
    <name evidence="1" type="ORF">UFOVP150_32</name>
</gene>
<proteinExistence type="predicted"/>
<sequence length="74" mass="8733">MDFAEIKRNLRKLTEESGRNAALLGTDRGLNPHHHQPDRDDWFDGYDSIGQPKERNYNILDYYEYDYLDLGVNS</sequence>
<organism evidence="1">
    <name type="scientific">uncultured Caudovirales phage</name>
    <dbReference type="NCBI Taxonomy" id="2100421"/>
    <lineage>
        <taxon>Viruses</taxon>
        <taxon>Duplodnaviria</taxon>
        <taxon>Heunggongvirae</taxon>
        <taxon>Uroviricota</taxon>
        <taxon>Caudoviricetes</taxon>
        <taxon>Peduoviridae</taxon>
        <taxon>Maltschvirus</taxon>
        <taxon>Maltschvirus maltsch</taxon>
    </lineage>
</organism>
<name>A0A6J7W6M8_9CAUD</name>
<protein>
    <submittedName>
        <fullName evidence="1">Uncharacterized protein</fullName>
    </submittedName>
</protein>